<proteinExistence type="predicted"/>
<organism evidence="9">
    <name type="scientific">marine metagenome</name>
    <dbReference type="NCBI Taxonomy" id="408172"/>
    <lineage>
        <taxon>unclassified sequences</taxon>
        <taxon>metagenomes</taxon>
        <taxon>ecological metagenomes</taxon>
    </lineage>
</organism>
<sequence>MDSFEELGLSPELVEALAAEGIERPTSIQESVIPFVYRENNVIVAAGPGSGVTMSWAVALLNRFHDRQEGNPRVLVLTPSRDRANDLAESMSPIASHIGQVVGALGSQWVQPEQATLLFATPGDVLASCTTHELALEPVEAIVLDQATRIDEFDGLEEVELVLSYLASTAQRIVTSLPVTSAVADFCKRHLKRAISLPSADTSVADGPRRGTLQFRITTEPLEHEALKVVENILASGTPHVLLYCRNDDRAADVGDYLTLHGYLAGAPGDTGVPVWLGVNPLEVRSTIGDHKHIPIISCDVPTDVDDLDRRHGTSDQGFVVVLPREIPHLRATARQAGYEVVPFPPEIKKSAGPIAALHDSIRGVIEKEDIAPYLFALESLFEEYDAAEVAAALALLSKRSVTTEVAPANTPTNVPAWAKLFVGIGARDGLEPGDLLGTITGEANVSGDTVGRIEIKENYTLVEVHDSVAQAVITALNGRTICGRAARADFDRPQRGGGGHRPNKSRNS</sequence>
<dbReference type="InterPro" id="IPR014014">
    <property type="entry name" value="RNA_helicase_DEAD_Q_motif"/>
</dbReference>
<feature type="domain" description="Helicase ATP-binding" evidence="7">
    <location>
        <begin position="33"/>
        <end position="197"/>
    </location>
</feature>
<keyword evidence="4" id="KW-0347">Helicase</keyword>
<evidence type="ECO:0000256" key="3">
    <source>
        <dbReference type="ARBA" id="ARBA00022801"/>
    </source>
</evidence>
<dbReference type="Pfam" id="PF25399">
    <property type="entry name" value="DeaD_dimer"/>
    <property type="match status" value="1"/>
</dbReference>
<dbReference type="SMART" id="SM00487">
    <property type="entry name" value="DEXDc"/>
    <property type="match status" value="1"/>
</dbReference>
<dbReference type="GO" id="GO:0003676">
    <property type="term" value="F:nucleic acid binding"/>
    <property type="evidence" value="ECO:0007669"/>
    <property type="project" value="InterPro"/>
</dbReference>
<feature type="domain" description="DEAD-box RNA helicase Q" evidence="8">
    <location>
        <begin position="2"/>
        <end position="30"/>
    </location>
</feature>
<evidence type="ECO:0000256" key="6">
    <source>
        <dbReference type="SAM" id="MobiDB-lite"/>
    </source>
</evidence>
<dbReference type="PROSITE" id="PS51195">
    <property type="entry name" value="Q_MOTIF"/>
    <property type="match status" value="1"/>
</dbReference>
<evidence type="ECO:0000259" key="7">
    <source>
        <dbReference type="PROSITE" id="PS51192"/>
    </source>
</evidence>
<dbReference type="AlphaFoldDB" id="A0A381PMF9"/>
<dbReference type="InterPro" id="IPR011545">
    <property type="entry name" value="DEAD/DEAH_box_helicase_dom"/>
</dbReference>
<protein>
    <recommendedName>
        <fullName evidence="10">Helicase ATP-binding domain-containing protein</fullName>
    </recommendedName>
</protein>
<feature type="region of interest" description="Disordered" evidence="6">
    <location>
        <begin position="488"/>
        <end position="509"/>
    </location>
</feature>
<dbReference type="EMBL" id="UINC01001033">
    <property type="protein sequence ID" value="SUZ68201.1"/>
    <property type="molecule type" value="Genomic_DNA"/>
</dbReference>
<dbReference type="InterPro" id="IPR027417">
    <property type="entry name" value="P-loop_NTPase"/>
</dbReference>
<dbReference type="InterPro" id="IPR005580">
    <property type="entry name" value="DbpA/CsdA_RNA-bd_dom"/>
</dbReference>
<dbReference type="GO" id="GO:0016787">
    <property type="term" value="F:hydrolase activity"/>
    <property type="evidence" value="ECO:0007669"/>
    <property type="project" value="UniProtKB-KW"/>
</dbReference>
<gene>
    <name evidence="9" type="ORF">METZ01_LOCUS21055</name>
</gene>
<evidence type="ECO:0000259" key="8">
    <source>
        <dbReference type="PROSITE" id="PS51195"/>
    </source>
</evidence>
<dbReference type="PANTHER" id="PTHR47959:SF13">
    <property type="entry name" value="ATP-DEPENDENT RNA HELICASE RHLE"/>
    <property type="match status" value="1"/>
</dbReference>
<dbReference type="SUPFAM" id="SSF52540">
    <property type="entry name" value="P-loop containing nucleoside triphosphate hydrolases"/>
    <property type="match status" value="1"/>
</dbReference>
<dbReference type="GO" id="GO:0003724">
    <property type="term" value="F:RNA helicase activity"/>
    <property type="evidence" value="ECO:0007669"/>
    <property type="project" value="InterPro"/>
</dbReference>
<reference evidence="9" key="1">
    <citation type="submission" date="2018-05" db="EMBL/GenBank/DDBJ databases">
        <authorList>
            <person name="Lanie J.A."/>
            <person name="Ng W.-L."/>
            <person name="Kazmierczak K.M."/>
            <person name="Andrzejewski T.M."/>
            <person name="Davidsen T.M."/>
            <person name="Wayne K.J."/>
            <person name="Tettelin H."/>
            <person name="Glass J.I."/>
            <person name="Rusch D."/>
            <person name="Podicherti R."/>
            <person name="Tsui H.-C.T."/>
            <person name="Winkler M.E."/>
        </authorList>
    </citation>
    <scope>NUCLEOTIDE SEQUENCE</scope>
</reference>
<dbReference type="PROSITE" id="PS51192">
    <property type="entry name" value="HELICASE_ATP_BIND_1"/>
    <property type="match status" value="1"/>
</dbReference>
<dbReference type="InterPro" id="IPR014001">
    <property type="entry name" value="Helicase_ATP-bd"/>
</dbReference>
<evidence type="ECO:0000256" key="1">
    <source>
        <dbReference type="ARBA" id="ARBA00022490"/>
    </source>
</evidence>
<evidence type="ECO:0000256" key="4">
    <source>
        <dbReference type="ARBA" id="ARBA00022806"/>
    </source>
</evidence>
<dbReference type="Pfam" id="PF03880">
    <property type="entry name" value="DbpA"/>
    <property type="match status" value="1"/>
</dbReference>
<keyword evidence="3" id="KW-0378">Hydrolase</keyword>
<evidence type="ECO:0000256" key="5">
    <source>
        <dbReference type="ARBA" id="ARBA00022840"/>
    </source>
</evidence>
<evidence type="ECO:0008006" key="10">
    <source>
        <dbReference type="Google" id="ProtNLM"/>
    </source>
</evidence>
<dbReference type="InterPro" id="IPR050079">
    <property type="entry name" value="DEAD_box_RNA_helicase"/>
</dbReference>
<name>A0A381PMF9_9ZZZZ</name>
<dbReference type="GO" id="GO:0005829">
    <property type="term" value="C:cytosol"/>
    <property type="evidence" value="ECO:0007669"/>
    <property type="project" value="TreeGrafter"/>
</dbReference>
<dbReference type="GO" id="GO:0005524">
    <property type="term" value="F:ATP binding"/>
    <property type="evidence" value="ECO:0007669"/>
    <property type="project" value="UniProtKB-KW"/>
</dbReference>
<keyword evidence="1" id="KW-0963">Cytoplasm</keyword>
<dbReference type="InterPro" id="IPR012677">
    <property type="entry name" value="Nucleotide-bd_a/b_plait_sf"/>
</dbReference>
<evidence type="ECO:0000313" key="9">
    <source>
        <dbReference type="EMBL" id="SUZ68201.1"/>
    </source>
</evidence>
<accession>A0A381PMF9</accession>
<dbReference type="PANTHER" id="PTHR47959">
    <property type="entry name" value="ATP-DEPENDENT RNA HELICASE RHLE-RELATED"/>
    <property type="match status" value="1"/>
</dbReference>
<keyword evidence="5" id="KW-0067">ATP-binding</keyword>
<dbReference type="CDD" id="cd12252">
    <property type="entry name" value="RRM_DbpA"/>
    <property type="match status" value="1"/>
</dbReference>
<dbReference type="InterPro" id="IPR057325">
    <property type="entry name" value="DeaD_dimer"/>
</dbReference>
<evidence type="ECO:0000256" key="2">
    <source>
        <dbReference type="ARBA" id="ARBA00022741"/>
    </source>
</evidence>
<dbReference type="Pfam" id="PF00270">
    <property type="entry name" value="DEAD"/>
    <property type="match status" value="1"/>
</dbReference>
<keyword evidence="2" id="KW-0547">Nucleotide-binding</keyword>
<dbReference type="Gene3D" id="3.40.50.300">
    <property type="entry name" value="P-loop containing nucleotide triphosphate hydrolases"/>
    <property type="match status" value="1"/>
</dbReference>
<dbReference type="Gene3D" id="3.30.70.330">
    <property type="match status" value="1"/>
</dbReference>